<dbReference type="GO" id="GO:0003735">
    <property type="term" value="F:structural constituent of ribosome"/>
    <property type="evidence" value="ECO:0007669"/>
    <property type="project" value="InterPro"/>
</dbReference>
<proteinExistence type="inferred from homology"/>
<evidence type="ECO:0000256" key="4">
    <source>
        <dbReference type="ARBA" id="ARBA00035245"/>
    </source>
</evidence>
<dbReference type="InterPro" id="IPR022803">
    <property type="entry name" value="Ribosomal_uL5_dom_sf"/>
</dbReference>
<evidence type="ECO:0000313" key="9">
    <source>
        <dbReference type="EMBL" id="PIU99105.1"/>
    </source>
</evidence>
<comment type="subunit">
    <text evidence="5">Part of the 50S ribosomal subunit; part of the 5S rRNA/L5/L18/L25 subcomplex. Contacts the 5S rRNA and the P site tRNA. Forms a bridge to the 30S subunit in the 70S ribosome.</text>
</comment>
<dbReference type="InterPro" id="IPR002132">
    <property type="entry name" value="Ribosomal_uL5"/>
</dbReference>
<dbReference type="Pfam" id="PF00673">
    <property type="entry name" value="Ribosomal_L5_C"/>
    <property type="match status" value="1"/>
</dbReference>
<dbReference type="NCBIfam" id="NF000585">
    <property type="entry name" value="PRK00010.1"/>
    <property type="match status" value="1"/>
</dbReference>
<comment type="similarity">
    <text evidence="1 5 6">Belongs to the universal ribosomal protein uL5 family.</text>
</comment>
<keyword evidence="5" id="KW-0694">RNA-binding</keyword>
<comment type="caution">
    <text evidence="9">The sequence shown here is derived from an EMBL/GenBank/DDBJ whole genome shotgun (WGS) entry which is preliminary data.</text>
</comment>
<dbReference type="GO" id="GO:0019843">
    <property type="term" value="F:rRNA binding"/>
    <property type="evidence" value="ECO:0007669"/>
    <property type="project" value="UniProtKB-UniRule"/>
</dbReference>
<evidence type="ECO:0000256" key="3">
    <source>
        <dbReference type="ARBA" id="ARBA00023274"/>
    </source>
</evidence>
<dbReference type="GO" id="GO:0005840">
    <property type="term" value="C:ribosome"/>
    <property type="evidence" value="ECO:0007669"/>
    <property type="project" value="UniProtKB-KW"/>
</dbReference>
<dbReference type="PIRSF" id="PIRSF002161">
    <property type="entry name" value="Ribosomal_L5"/>
    <property type="match status" value="1"/>
</dbReference>
<dbReference type="FunFam" id="3.30.1440.10:FF:000001">
    <property type="entry name" value="50S ribosomal protein L5"/>
    <property type="match status" value="1"/>
</dbReference>
<dbReference type="InterPro" id="IPR031310">
    <property type="entry name" value="Ribosomal_uL5_N"/>
</dbReference>
<evidence type="ECO:0000256" key="2">
    <source>
        <dbReference type="ARBA" id="ARBA00022980"/>
    </source>
</evidence>
<accession>A0A2M7B7M0</accession>
<dbReference type="GO" id="GO:0000049">
    <property type="term" value="F:tRNA binding"/>
    <property type="evidence" value="ECO:0007669"/>
    <property type="project" value="UniProtKB-UniRule"/>
</dbReference>
<evidence type="ECO:0000313" key="10">
    <source>
        <dbReference type="Proteomes" id="UP000230131"/>
    </source>
</evidence>
<dbReference type="Gene3D" id="3.30.1440.10">
    <property type="match status" value="1"/>
</dbReference>
<dbReference type="GO" id="GO:0006412">
    <property type="term" value="P:translation"/>
    <property type="evidence" value="ECO:0007669"/>
    <property type="project" value="UniProtKB-UniRule"/>
</dbReference>
<dbReference type="SUPFAM" id="SSF55282">
    <property type="entry name" value="RL5-like"/>
    <property type="match status" value="1"/>
</dbReference>
<dbReference type="InterPro" id="IPR031309">
    <property type="entry name" value="Ribosomal_uL5_C"/>
</dbReference>
<organism evidence="9 10">
    <name type="scientific">Candidatus Wolfebacteria bacterium CG03_land_8_20_14_0_80_36_15</name>
    <dbReference type="NCBI Taxonomy" id="1975067"/>
    <lineage>
        <taxon>Bacteria</taxon>
        <taxon>Candidatus Wolfeibacteriota</taxon>
    </lineage>
</organism>
<gene>
    <name evidence="5" type="primary">rplE</name>
    <name evidence="9" type="ORF">COS59_01605</name>
</gene>
<sequence>MQKQNLKTKYFKDIVPKMKEIFGYRSESRVPKIIKIVVNSGIGRLSQQANFEEHLLPQLIKEFSLAVGQKPKITKARSSVAGFKTRKGQIIGLVATLRSQRMYDFLEKLIKIVLPRVRDFKGLDLKIIDEQGNLNIGLRDRLVFPEISPEDSKVDFGMEVAIVTNSRNRNEAVELYKLLGIPLKKYG</sequence>
<dbReference type="GO" id="GO:1990904">
    <property type="term" value="C:ribonucleoprotein complex"/>
    <property type="evidence" value="ECO:0007669"/>
    <property type="project" value="UniProtKB-KW"/>
</dbReference>
<dbReference type="InterPro" id="IPR020930">
    <property type="entry name" value="Ribosomal_uL5_bac-type"/>
</dbReference>
<evidence type="ECO:0000256" key="1">
    <source>
        <dbReference type="ARBA" id="ARBA00008553"/>
    </source>
</evidence>
<protein>
    <recommendedName>
        <fullName evidence="4 5">Large ribosomal subunit protein uL5</fullName>
    </recommendedName>
</protein>
<evidence type="ECO:0000256" key="6">
    <source>
        <dbReference type="RuleBase" id="RU003930"/>
    </source>
</evidence>
<keyword evidence="3 5" id="KW-0687">Ribonucleoprotein</keyword>
<keyword evidence="5" id="KW-0820">tRNA-binding</keyword>
<dbReference type="Proteomes" id="UP000230131">
    <property type="component" value="Unassembled WGS sequence"/>
</dbReference>
<name>A0A2M7B7M0_9BACT</name>
<evidence type="ECO:0000259" key="8">
    <source>
        <dbReference type="Pfam" id="PF00673"/>
    </source>
</evidence>
<feature type="domain" description="Large ribosomal subunit protein uL5 C-terminal" evidence="8">
    <location>
        <begin position="91"/>
        <end position="182"/>
    </location>
</feature>
<dbReference type="PANTHER" id="PTHR11994">
    <property type="entry name" value="60S RIBOSOMAL PROTEIN L11-RELATED"/>
    <property type="match status" value="1"/>
</dbReference>
<keyword evidence="2 5" id="KW-0689">Ribosomal protein</keyword>
<feature type="domain" description="Large ribosomal subunit protein uL5 N-terminal" evidence="7">
    <location>
        <begin position="29"/>
        <end position="86"/>
    </location>
</feature>
<keyword evidence="5" id="KW-0699">rRNA-binding</keyword>
<dbReference type="HAMAP" id="MF_01333_B">
    <property type="entry name" value="Ribosomal_uL5_B"/>
    <property type="match status" value="1"/>
</dbReference>
<reference evidence="10" key="1">
    <citation type="submission" date="2017-09" db="EMBL/GenBank/DDBJ databases">
        <title>Depth-based differentiation of microbial function through sediment-hosted aquifers and enrichment of novel symbionts in the deep terrestrial subsurface.</title>
        <authorList>
            <person name="Probst A.J."/>
            <person name="Ladd B."/>
            <person name="Jarett J.K."/>
            <person name="Geller-Mcgrath D.E."/>
            <person name="Sieber C.M.K."/>
            <person name="Emerson J.B."/>
            <person name="Anantharaman K."/>
            <person name="Thomas B.C."/>
            <person name="Malmstrom R."/>
            <person name="Stieglmeier M."/>
            <person name="Klingl A."/>
            <person name="Woyke T."/>
            <person name="Ryan C.M."/>
            <person name="Banfield J.F."/>
        </authorList>
    </citation>
    <scope>NUCLEOTIDE SEQUENCE [LARGE SCALE GENOMIC DNA]</scope>
</reference>
<dbReference type="EMBL" id="PEVH01000049">
    <property type="protein sequence ID" value="PIU99105.1"/>
    <property type="molecule type" value="Genomic_DNA"/>
</dbReference>
<dbReference type="AlphaFoldDB" id="A0A2M7B7M0"/>
<evidence type="ECO:0000256" key="5">
    <source>
        <dbReference type="HAMAP-Rule" id="MF_01333"/>
    </source>
</evidence>
<dbReference type="Pfam" id="PF00281">
    <property type="entry name" value="Ribosomal_L5"/>
    <property type="match status" value="1"/>
</dbReference>
<evidence type="ECO:0000259" key="7">
    <source>
        <dbReference type="Pfam" id="PF00281"/>
    </source>
</evidence>
<comment type="function">
    <text evidence="5">This is 1 of the proteins that bind and probably mediate the attachment of the 5S RNA into the large ribosomal subunit, where it forms part of the central protuberance. In the 70S ribosome it contacts protein S13 of the 30S subunit (bridge B1b), connecting the 2 subunits; this bridge is implicated in subunit movement. Contacts the P site tRNA; the 5S rRNA and some of its associated proteins might help stabilize positioning of ribosome-bound tRNAs.</text>
</comment>